<keyword evidence="5 6" id="KW-0472">Membrane</keyword>
<keyword evidence="8" id="KW-1185">Reference proteome</keyword>
<dbReference type="Pfam" id="PF13520">
    <property type="entry name" value="AA_permease_2"/>
    <property type="match status" value="1"/>
</dbReference>
<dbReference type="EMBL" id="JAADJG010001015">
    <property type="protein sequence ID" value="KAF4428963.1"/>
    <property type="molecule type" value="Genomic_DNA"/>
</dbReference>
<keyword evidence="4 6" id="KW-1133">Transmembrane helix</keyword>
<keyword evidence="2" id="KW-0813">Transport</keyword>
<evidence type="ECO:0000256" key="3">
    <source>
        <dbReference type="ARBA" id="ARBA00022692"/>
    </source>
</evidence>
<evidence type="ECO:0000256" key="5">
    <source>
        <dbReference type="ARBA" id="ARBA00023136"/>
    </source>
</evidence>
<evidence type="ECO:0000313" key="7">
    <source>
        <dbReference type="EMBL" id="KAF4428963.1"/>
    </source>
</evidence>
<feature type="transmembrane region" description="Helical" evidence="6">
    <location>
        <begin position="497"/>
        <end position="519"/>
    </location>
</feature>
<evidence type="ECO:0000313" key="8">
    <source>
        <dbReference type="Proteomes" id="UP000605986"/>
    </source>
</evidence>
<feature type="transmembrane region" description="Helical" evidence="6">
    <location>
        <begin position="311"/>
        <end position="329"/>
    </location>
</feature>
<dbReference type="OrthoDB" id="10054429at2759"/>
<dbReference type="GO" id="GO:0022857">
    <property type="term" value="F:transmembrane transporter activity"/>
    <property type="evidence" value="ECO:0007669"/>
    <property type="project" value="InterPro"/>
</dbReference>
<feature type="transmembrane region" description="Helical" evidence="6">
    <location>
        <begin position="270"/>
        <end position="290"/>
    </location>
</feature>
<proteinExistence type="predicted"/>
<comment type="caution">
    <text evidence="7">The sequence shown here is derived from an EMBL/GenBank/DDBJ whole genome shotgun (WGS) entry which is preliminary data.</text>
</comment>
<keyword evidence="3 6" id="KW-0812">Transmembrane</keyword>
<evidence type="ECO:0000256" key="1">
    <source>
        <dbReference type="ARBA" id="ARBA00004141"/>
    </source>
</evidence>
<feature type="transmembrane region" description="Helical" evidence="6">
    <location>
        <begin position="196"/>
        <end position="217"/>
    </location>
</feature>
<gene>
    <name evidence="7" type="ORF">F53441_14023</name>
</gene>
<feature type="transmembrane region" description="Helical" evidence="6">
    <location>
        <begin position="405"/>
        <end position="426"/>
    </location>
</feature>
<reference evidence="7" key="1">
    <citation type="submission" date="2020-01" db="EMBL/GenBank/DDBJ databases">
        <title>Identification and distribution of gene clusters putatively required for synthesis of sphingolipid metabolism inhibitors in phylogenetically diverse species of the filamentous fungus Fusarium.</title>
        <authorList>
            <person name="Kim H.-S."/>
            <person name="Busman M."/>
            <person name="Brown D.W."/>
            <person name="Divon H."/>
            <person name="Uhlig S."/>
            <person name="Proctor R.H."/>
        </authorList>
    </citation>
    <scope>NUCLEOTIDE SEQUENCE</scope>
    <source>
        <strain evidence="7">NRRL 53441</strain>
    </source>
</reference>
<dbReference type="Gene3D" id="1.20.1740.10">
    <property type="entry name" value="Amino acid/polyamine transporter I"/>
    <property type="match status" value="1"/>
</dbReference>
<dbReference type="GO" id="GO:0016020">
    <property type="term" value="C:membrane"/>
    <property type="evidence" value="ECO:0007669"/>
    <property type="project" value="UniProtKB-SubCell"/>
</dbReference>
<sequence>MSVPHESHELSNMSAAKIVTPIAVVISGATGLDRDDLDREQLARLGKRSVLKVDALIHSLPLLYVHSVLFHVFPLDLELIICAVLVTWEGILMSLAPGLANGGPGGLIYGFTFVWIGNLSVFSTLCELVSIAPTSGGQYHWVAMLAPRSCSKFLSYITGWLTLAGWQGTCAASSYLTGTMLQGLISFMLPSYTAQTWQGTLIAWLLILIAISVNTVLSSMLPKLEGMILILHIIGFFAVLISLVTFGANGDAEDIFLQFRNTGGWSTQGLSWFVGLLGSVYSFVGVDCSFHMCEEVKNPSVAVPRSIMTSIVINGSMGLATVIAMLYGATDIDKAINSATGYPSIEIIYQATGSMGGTAAITSFIVTMSVSCLIGTIAATSRVFWSFARDHGLPFWPTLSQVDSWTSVPVWAIGITSIISCLLALINIGSTAVYNAIISIAVSGLYSSYLIAASLLLYRRVGKGFKLPDPSAFPALADTGAGEDQTLAWGPWHIPGVFGIINNTYACLYLALIWFFSFWPPAANPDVANMNFAALITGCVFIFSVIYYLTWARREYKGPIVENLSE</sequence>
<protein>
    <submittedName>
        <fullName evidence="7">Amino acid/polyamine transporter I</fullName>
    </submittedName>
</protein>
<feature type="transmembrane region" description="Helical" evidence="6">
    <location>
        <begin position="432"/>
        <end position="458"/>
    </location>
</feature>
<feature type="transmembrane region" description="Helical" evidence="6">
    <location>
        <begin position="106"/>
        <end position="132"/>
    </location>
</feature>
<feature type="transmembrane region" description="Helical" evidence="6">
    <location>
        <begin position="531"/>
        <end position="550"/>
    </location>
</feature>
<dbReference type="PIRSF" id="PIRSF006060">
    <property type="entry name" value="AA_transporter"/>
    <property type="match status" value="1"/>
</dbReference>
<dbReference type="AlphaFoldDB" id="A0A8H4JLY1"/>
<evidence type="ECO:0000256" key="2">
    <source>
        <dbReference type="ARBA" id="ARBA00022448"/>
    </source>
</evidence>
<feature type="transmembrane region" description="Helical" evidence="6">
    <location>
        <begin position="55"/>
        <end position="73"/>
    </location>
</feature>
<feature type="transmembrane region" description="Helical" evidence="6">
    <location>
        <begin position="359"/>
        <end position="385"/>
    </location>
</feature>
<evidence type="ECO:0000256" key="4">
    <source>
        <dbReference type="ARBA" id="ARBA00022989"/>
    </source>
</evidence>
<comment type="subcellular location">
    <subcellularLocation>
        <location evidence="1">Membrane</location>
        <topology evidence="1">Multi-pass membrane protein</topology>
    </subcellularLocation>
</comment>
<dbReference type="PANTHER" id="PTHR45649:SF1">
    <property type="entry name" value="TRANSPORTER, PUTATIVE (EUROFUNG)-RELATED"/>
    <property type="match status" value="1"/>
</dbReference>
<dbReference type="Proteomes" id="UP000605986">
    <property type="component" value="Unassembled WGS sequence"/>
</dbReference>
<feature type="transmembrane region" description="Helical" evidence="6">
    <location>
        <begin position="153"/>
        <end position="176"/>
    </location>
</feature>
<dbReference type="InterPro" id="IPR002293">
    <property type="entry name" value="AA/rel_permease1"/>
</dbReference>
<evidence type="ECO:0000256" key="6">
    <source>
        <dbReference type="SAM" id="Phobius"/>
    </source>
</evidence>
<dbReference type="PANTHER" id="PTHR45649">
    <property type="entry name" value="AMINO-ACID PERMEASE BAT1"/>
    <property type="match status" value="1"/>
</dbReference>
<accession>A0A8H4JLY1</accession>
<feature type="transmembrane region" description="Helical" evidence="6">
    <location>
        <begin position="229"/>
        <end position="250"/>
    </location>
</feature>
<name>A0A8H4JLY1_9HYPO</name>
<organism evidence="7 8">
    <name type="scientific">Fusarium austroafricanum</name>
    <dbReference type="NCBI Taxonomy" id="2364996"/>
    <lineage>
        <taxon>Eukaryota</taxon>
        <taxon>Fungi</taxon>
        <taxon>Dikarya</taxon>
        <taxon>Ascomycota</taxon>
        <taxon>Pezizomycotina</taxon>
        <taxon>Sordariomycetes</taxon>
        <taxon>Hypocreomycetidae</taxon>
        <taxon>Hypocreales</taxon>
        <taxon>Nectriaceae</taxon>
        <taxon>Fusarium</taxon>
        <taxon>Fusarium concolor species complex</taxon>
    </lineage>
</organism>